<organism evidence="2">
    <name type="scientific">Brassica napus</name>
    <name type="common">Rape</name>
    <dbReference type="NCBI Taxonomy" id="3708"/>
    <lineage>
        <taxon>Eukaryota</taxon>
        <taxon>Viridiplantae</taxon>
        <taxon>Streptophyta</taxon>
        <taxon>Embryophyta</taxon>
        <taxon>Tracheophyta</taxon>
        <taxon>Spermatophyta</taxon>
        <taxon>Magnoliopsida</taxon>
        <taxon>eudicotyledons</taxon>
        <taxon>Gunneridae</taxon>
        <taxon>Pentapetalae</taxon>
        <taxon>rosids</taxon>
        <taxon>malvids</taxon>
        <taxon>Brassicales</taxon>
        <taxon>Brassicaceae</taxon>
        <taxon>Brassiceae</taxon>
        <taxon>Brassica</taxon>
    </lineage>
</organism>
<sequence length="75" mass="8255">MVVSDEERSSLGADGENFGGKWLIRNRVVLCTWRDLRTSVTTRVSGELDKPCTNGPHGAKERRMEARVVAVVPGT</sequence>
<dbReference type="EMBL" id="HG994370">
    <property type="protein sequence ID" value="CAF2061245.1"/>
    <property type="molecule type" value="Genomic_DNA"/>
</dbReference>
<dbReference type="Proteomes" id="UP001295469">
    <property type="component" value="Chromosome C06"/>
</dbReference>
<dbReference type="AlphaFoldDB" id="A0A816QJN2"/>
<evidence type="ECO:0000256" key="1">
    <source>
        <dbReference type="SAM" id="MobiDB-lite"/>
    </source>
</evidence>
<evidence type="ECO:0000313" key="2">
    <source>
        <dbReference type="EMBL" id="CAF2061245.1"/>
    </source>
</evidence>
<accession>A0A816QJN2</accession>
<gene>
    <name evidence="2" type="ORF">DARMORV10_C06P33750.1</name>
</gene>
<feature type="region of interest" description="Disordered" evidence="1">
    <location>
        <begin position="46"/>
        <end position="65"/>
    </location>
</feature>
<reference evidence="2" key="1">
    <citation type="submission" date="2021-01" db="EMBL/GenBank/DDBJ databases">
        <authorList>
            <consortium name="Genoscope - CEA"/>
            <person name="William W."/>
        </authorList>
    </citation>
    <scope>NUCLEOTIDE SEQUENCE</scope>
</reference>
<name>A0A816QJN2_BRANA</name>
<proteinExistence type="predicted"/>
<protein>
    <submittedName>
        <fullName evidence="2">(rape) hypothetical protein</fullName>
    </submittedName>
</protein>